<protein>
    <submittedName>
        <fullName evidence="2">DUF6184 family natural product biosynthesis lipoprotein</fullName>
    </submittedName>
</protein>
<dbReference type="Proteomes" id="UP001379533">
    <property type="component" value="Chromosome"/>
</dbReference>
<evidence type="ECO:0000313" key="2">
    <source>
        <dbReference type="EMBL" id="WXA98048.1"/>
    </source>
</evidence>
<dbReference type="PROSITE" id="PS51257">
    <property type="entry name" value="PROKAR_LIPOPROTEIN"/>
    <property type="match status" value="1"/>
</dbReference>
<proteinExistence type="predicted"/>
<dbReference type="RefSeq" id="WP_394848665.1">
    <property type="nucleotide sequence ID" value="NZ_CP089982.1"/>
</dbReference>
<keyword evidence="1" id="KW-0732">Signal</keyword>
<keyword evidence="3" id="KW-1185">Reference proteome</keyword>
<dbReference type="Pfam" id="PF19682">
    <property type="entry name" value="DUF6184"/>
    <property type="match status" value="1"/>
</dbReference>
<evidence type="ECO:0000313" key="3">
    <source>
        <dbReference type="Proteomes" id="UP001379533"/>
    </source>
</evidence>
<name>A0ABZ2KL51_9BACT</name>
<gene>
    <name evidence="2" type="ORF">LZC95_14550</name>
</gene>
<dbReference type="InterPro" id="IPR045757">
    <property type="entry name" value="DUF6184"/>
</dbReference>
<evidence type="ECO:0000256" key="1">
    <source>
        <dbReference type="SAM" id="SignalP"/>
    </source>
</evidence>
<reference evidence="2 3" key="1">
    <citation type="submission" date="2021-12" db="EMBL/GenBank/DDBJ databases">
        <title>Discovery of the Pendulisporaceae a myxobacterial family with distinct sporulation behavior and unique specialized metabolism.</title>
        <authorList>
            <person name="Garcia R."/>
            <person name="Popoff A."/>
            <person name="Bader C.D."/>
            <person name="Loehr J."/>
            <person name="Walesch S."/>
            <person name="Walt C."/>
            <person name="Boldt J."/>
            <person name="Bunk B."/>
            <person name="Haeckl F.J.F.P.J."/>
            <person name="Gunesch A.P."/>
            <person name="Birkelbach J."/>
            <person name="Nuebel U."/>
            <person name="Pietschmann T."/>
            <person name="Bach T."/>
            <person name="Mueller R."/>
        </authorList>
    </citation>
    <scope>NUCLEOTIDE SEQUENCE [LARGE SCALE GENOMIC DNA]</scope>
    <source>
        <strain evidence="2 3">MSr12523</strain>
    </source>
</reference>
<organism evidence="2 3">
    <name type="scientific">Pendulispora brunnea</name>
    <dbReference type="NCBI Taxonomy" id="2905690"/>
    <lineage>
        <taxon>Bacteria</taxon>
        <taxon>Pseudomonadati</taxon>
        <taxon>Myxococcota</taxon>
        <taxon>Myxococcia</taxon>
        <taxon>Myxococcales</taxon>
        <taxon>Sorangiineae</taxon>
        <taxon>Pendulisporaceae</taxon>
        <taxon>Pendulispora</taxon>
    </lineage>
</organism>
<feature type="chain" id="PRO_5046921408" evidence="1">
    <location>
        <begin position="21"/>
        <end position="133"/>
    </location>
</feature>
<dbReference type="EMBL" id="CP089982">
    <property type="protein sequence ID" value="WXA98048.1"/>
    <property type="molecule type" value="Genomic_DNA"/>
</dbReference>
<sequence>MLYQLRFAVSTMAVAMVACSSTPQPVGTTETTGAAWMDIDGAVHALAAARCDRQSACNRVPDRNACVLEGHRATQTELETRGCSGAIEHRAYEECRQALAQEPCGDSRASIPQVKECRAEKLCVRLQRGSLGG</sequence>
<accession>A0ABZ2KL51</accession>
<keyword evidence="2" id="KW-0449">Lipoprotein</keyword>
<feature type="signal peptide" evidence="1">
    <location>
        <begin position="1"/>
        <end position="20"/>
    </location>
</feature>